<comment type="function">
    <text evidence="21">Receptor for CM101, a polysaccharide produced by group B Streptococcus with antipathoangiogenic properties.</text>
</comment>
<feature type="transmembrane region" description="Helical" evidence="27">
    <location>
        <begin position="52"/>
        <end position="78"/>
    </location>
</feature>
<comment type="catalytic activity">
    <reaction evidence="19">
        <text>L-glutamate(out) = L-glutamate(in)</text>
        <dbReference type="Rhea" id="RHEA:66336"/>
        <dbReference type="ChEBI" id="CHEBI:29985"/>
    </reaction>
    <physiologicalReaction direction="left-to-right" evidence="19">
        <dbReference type="Rhea" id="RHEA:66337"/>
    </physiologicalReaction>
</comment>
<keyword evidence="29" id="KW-1185">Reference proteome</keyword>
<dbReference type="InterPro" id="IPR036259">
    <property type="entry name" value="MFS_trans_sf"/>
</dbReference>
<evidence type="ECO:0000259" key="28">
    <source>
        <dbReference type="PROSITE" id="PS50850"/>
    </source>
</evidence>
<dbReference type="AlphaFoldDB" id="A0AAJ7WSX1"/>
<dbReference type="GO" id="GO:0016323">
    <property type="term" value="C:basolateral plasma membrane"/>
    <property type="evidence" value="ECO:0007669"/>
    <property type="project" value="UniProtKB-SubCell"/>
</dbReference>
<evidence type="ECO:0000256" key="16">
    <source>
        <dbReference type="ARBA" id="ARBA00050554"/>
    </source>
</evidence>
<dbReference type="GO" id="GO:0016324">
    <property type="term" value="C:apical plasma membrane"/>
    <property type="evidence" value="ECO:0007669"/>
    <property type="project" value="TreeGrafter"/>
</dbReference>
<dbReference type="FunFam" id="1.20.1250.20:FF:000003">
    <property type="entry name" value="Solute carrier family 17 member 3"/>
    <property type="match status" value="1"/>
</dbReference>
<feature type="transmembrane region" description="Helical" evidence="27">
    <location>
        <begin position="478"/>
        <end position="496"/>
    </location>
</feature>
<dbReference type="Gene3D" id="1.20.1250.20">
    <property type="entry name" value="MFS general substrate transporter like domains"/>
    <property type="match status" value="2"/>
</dbReference>
<gene>
    <name evidence="30" type="primary">SLC17A5</name>
</gene>
<evidence type="ECO:0000256" key="3">
    <source>
        <dbReference type="ARBA" id="ARBA00004638"/>
    </source>
</evidence>
<dbReference type="Proteomes" id="UP001318040">
    <property type="component" value="Chromosome 12"/>
</dbReference>
<evidence type="ECO:0000256" key="23">
    <source>
        <dbReference type="ARBA" id="ARBA00080244"/>
    </source>
</evidence>
<feature type="transmembrane region" description="Helical" evidence="27">
    <location>
        <begin position="385"/>
        <end position="404"/>
    </location>
</feature>
<evidence type="ECO:0000256" key="19">
    <source>
        <dbReference type="ARBA" id="ARBA00051447"/>
    </source>
</evidence>
<feature type="transmembrane region" description="Helical" evidence="27">
    <location>
        <begin position="410"/>
        <end position="431"/>
    </location>
</feature>
<accession>A0AAJ7WSX1</accession>
<evidence type="ECO:0000256" key="11">
    <source>
        <dbReference type="ARBA" id="ARBA00023136"/>
    </source>
</evidence>
<keyword evidence="8" id="KW-0769">Symport</keyword>
<protein>
    <recommendedName>
        <fullName evidence="22">Sialin</fullName>
    </recommendedName>
    <alternativeName>
        <fullName evidence="25">H(+)/nitrate cotransporter</fullName>
    </alternativeName>
    <alternativeName>
        <fullName evidence="23">H(+)/sialic acid cotransporter</fullName>
    </alternativeName>
    <alternativeName>
        <fullName evidence="24">Vesicular excitatory amino acid transporter</fullName>
    </alternativeName>
</protein>
<evidence type="ECO:0000256" key="2">
    <source>
        <dbReference type="ARBA" id="ARBA00004554"/>
    </source>
</evidence>
<evidence type="ECO:0000256" key="13">
    <source>
        <dbReference type="ARBA" id="ARBA00023228"/>
    </source>
</evidence>
<evidence type="ECO:0000256" key="8">
    <source>
        <dbReference type="ARBA" id="ARBA00022847"/>
    </source>
</evidence>
<dbReference type="SUPFAM" id="SSF103473">
    <property type="entry name" value="MFS general substrate transporter"/>
    <property type="match status" value="1"/>
</dbReference>
<evidence type="ECO:0000313" key="30">
    <source>
        <dbReference type="RefSeq" id="XP_032808941.1"/>
    </source>
</evidence>
<evidence type="ECO:0000256" key="20">
    <source>
        <dbReference type="ARBA" id="ARBA00051612"/>
    </source>
</evidence>
<evidence type="ECO:0000256" key="26">
    <source>
        <dbReference type="SAM" id="MobiDB-lite"/>
    </source>
</evidence>
<keyword evidence="14" id="KW-0968">Cytoplasmic vesicle</keyword>
<evidence type="ECO:0000256" key="12">
    <source>
        <dbReference type="ARBA" id="ARBA00023180"/>
    </source>
</evidence>
<feature type="transmembrane region" description="Helical" evidence="27">
    <location>
        <begin position="347"/>
        <end position="364"/>
    </location>
</feature>
<feature type="compositionally biased region" description="Acidic residues" evidence="26">
    <location>
        <begin position="7"/>
        <end position="18"/>
    </location>
</feature>
<keyword evidence="13" id="KW-0458">Lysosome</keyword>
<evidence type="ECO:0000256" key="25">
    <source>
        <dbReference type="ARBA" id="ARBA00081925"/>
    </source>
</evidence>
<evidence type="ECO:0000256" key="6">
    <source>
        <dbReference type="ARBA" id="ARBA00022475"/>
    </source>
</evidence>
<feature type="transmembrane region" description="Helical" evidence="27">
    <location>
        <begin position="127"/>
        <end position="147"/>
    </location>
</feature>
<dbReference type="GO" id="GO:0005765">
    <property type="term" value="C:lysosomal membrane"/>
    <property type="evidence" value="ECO:0007669"/>
    <property type="project" value="UniProtKB-SubCell"/>
</dbReference>
<keyword evidence="7 27" id="KW-0812">Transmembrane</keyword>
<dbReference type="PANTHER" id="PTHR11662">
    <property type="entry name" value="SOLUTE CARRIER FAMILY 17"/>
    <property type="match status" value="1"/>
</dbReference>
<dbReference type="InterPro" id="IPR011701">
    <property type="entry name" value="MFS"/>
</dbReference>
<organism evidence="29 30">
    <name type="scientific">Petromyzon marinus</name>
    <name type="common">Sea lamprey</name>
    <dbReference type="NCBI Taxonomy" id="7757"/>
    <lineage>
        <taxon>Eukaryota</taxon>
        <taxon>Metazoa</taxon>
        <taxon>Chordata</taxon>
        <taxon>Craniata</taxon>
        <taxon>Vertebrata</taxon>
        <taxon>Cyclostomata</taxon>
        <taxon>Hyperoartia</taxon>
        <taxon>Petromyzontiformes</taxon>
        <taxon>Petromyzontidae</taxon>
        <taxon>Petromyzon</taxon>
    </lineage>
</organism>
<dbReference type="GO" id="GO:0015293">
    <property type="term" value="F:symporter activity"/>
    <property type="evidence" value="ECO:0007669"/>
    <property type="project" value="UniProtKB-KW"/>
</dbReference>
<keyword evidence="6" id="KW-1003">Cell membrane</keyword>
<evidence type="ECO:0000256" key="18">
    <source>
        <dbReference type="ARBA" id="ARBA00051403"/>
    </source>
</evidence>
<evidence type="ECO:0000256" key="1">
    <source>
        <dbReference type="ARBA" id="ARBA00004432"/>
    </source>
</evidence>
<dbReference type="InterPro" id="IPR020846">
    <property type="entry name" value="MFS_dom"/>
</dbReference>
<dbReference type="GO" id="GO:0006820">
    <property type="term" value="P:monoatomic anion transport"/>
    <property type="evidence" value="ECO:0007669"/>
    <property type="project" value="TreeGrafter"/>
</dbReference>
<dbReference type="PANTHER" id="PTHR11662:SF399">
    <property type="entry name" value="FI19708P1-RELATED"/>
    <property type="match status" value="1"/>
</dbReference>
<feature type="transmembrane region" description="Helical" evidence="27">
    <location>
        <begin position="443"/>
        <end position="466"/>
    </location>
</feature>
<feature type="transmembrane region" description="Helical" evidence="27">
    <location>
        <begin position="180"/>
        <end position="203"/>
    </location>
</feature>
<evidence type="ECO:0000256" key="15">
    <source>
        <dbReference type="ARBA" id="ARBA00050101"/>
    </source>
</evidence>
<dbReference type="InterPro" id="IPR050382">
    <property type="entry name" value="MFS_Na/Anion_cotransporter"/>
</dbReference>
<keyword evidence="9 27" id="KW-1133">Transmembrane helix</keyword>
<evidence type="ECO:0000256" key="4">
    <source>
        <dbReference type="ARBA" id="ARBA00004656"/>
    </source>
</evidence>
<comment type="catalytic activity">
    <reaction evidence="15">
        <text>2 nitrate(out) + H(+)(out) = 2 nitrate(in) + H(+)(in)</text>
        <dbReference type="Rhea" id="RHEA:71539"/>
        <dbReference type="ChEBI" id="CHEBI:15378"/>
        <dbReference type="ChEBI" id="CHEBI:17632"/>
    </reaction>
    <physiologicalReaction direction="left-to-right" evidence="15">
        <dbReference type="Rhea" id="RHEA:71540"/>
    </physiologicalReaction>
</comment>
<dbReference type="Pfam" id="PF07690">
    <property type="entry name" value="MFS_1"/>
    <property type="match status" value="1"/>
</dbReference>
<dbReference type="RefSeq" id="XP_032808941.1">
    <property type="nucleotide sequence ID" value="XM_032953050.1"/>
</dbReference>
<feature type="transmembrane region" description="Helical" evidence="27">
    <location>
        <begin position="154"/>
        <end position="174"/>
    </location>
</feature>
<evidence type="ECO:0000256" key="22">
    <source>
        <dbReference type="ARBA" id="ARBA00069713"/>
    </source>
</evidence>
<evidence type="ECO:0000256" key="17">
    <source>
        <dbReference type="ARBA" id="ARBA00050625"/>
    </source>
</evidence>
<dbReference type="GO" id="GO:0030672">
    <property type="term" value="C:synaptic vesicle membrane"/>
    <property type="evidence" value="ECO:0007669"/>
    <property type="project" value="UniProtKB-SubCell"/>
</dbReference>
<keyword evidence="5" id="KW-0813">Transport</keyword>
<keyword evidence="12" id="KW-0325">Glycoprotein</keyword>
<dbReference type="GO" id="GO:0046942">
    <property type="term" value="P:carboxylic acid transport"/>
    <property type="evidence" value="ECO:0007669"/>
    <property type="project" value="UniProtKB-ARBA"/>
</dbReference>
<evidence type="ECO:0000256" key="10">
    <source>
        <dbReference type="ARBA" id="ARBA00023018"/>
    </source>
</evidence>
<name>A0AAJ7WSX1_PETMA</name>
<feature type="transmembrane region" description="Helical" evidence="27">
    <location>
        <begin position="245"/>
        <end position="266"/>
    </location>
</feature>
<evidence type="ECO:0000313" key="29">
    <source>
        <dbReference type="Proteomes" id="UP001318040"/>
    </source>
</evidence>
<feature type="transmembrane region" description="Helical" evidence="27">
    <location>
        <begin position="310"/>
        <end position="335"/>
    </location>
</feature>
<feature type="transmembrane region" description="Helical" evidence="27">
    <location>
        <begin position="215"/>
        <end position="233"/>
    </location>
</feature>
<dbReference type="FunFam" id="1.20.1250.20:FF:000067">
    <property type="entry name" value="sialin isoform X2"/>
    <property type="match status" value="1"/>
</dbReference>
<evidence type="ECO:0000256" key="7">
    <source>
        <dbReference type="ARBA" id="ARBA00022692"/>
    </source>
</evidence>
<evidence type="ECO:0000256" key="27">
    <source>
        <dbReference type="SAM" id="Phobius"/>
    </source>
</evidence>
<evidence type="ECO:0000256" key="9">
    <source>
        <dbReference type="ARBA" id="ARBA00022989"/>
    </source>
</evidence>
<comment type="subcellular location">
    <subcellularLocation>
        <location evidence="2">Basolateral cell membrane</location>
        <topology evidence="2">Multi-pass membrane protein</topology>
    </subcellularLocation>
    <subcellularLocation>
        <location evidence="3">Cytoplasmic vesicle</location>
        <location evidence="3">Secretory vesicle membrane</location>
        <topology evidence="3">Multi-pass membrane protein</topology>
    </subcellularLocation>
    <subcellularLocation>
        <location evidence="1">Cytoplasmic vesicle</location>
        <location evidence="1">Secretory vesicle</location>
        <location evidence="1">Synaptic vesicle membrane</location>
    </subcellularLocation>
    <subcellularLocation>
        <location evidence="4">Lysosome membrane</location>
    </subcellularLocation>
</comment>
<comment type="catalytic activity">
    <reaction evidence="20">
        <text>D-glucuronate(out) + H(+)(out) = D-glucuronate(in) + H(+)(in)</text>
        <dbReference type="Rhea" id="RHEA:72591"/>
        <dbReference type="ChEBI" id="CHEBI:15378"/>
        <dbReference type="ChEBI" id="CHEBI:58720"/>
    </reaction>
    <physiologicalReaction direction="left-to-right" evidence="20">
        <dbReference type="Rhea" id="RHEA:72592"/>
    </physiologicalReaction>
</comment>
<dbReference type="CTD" id="26503"/>
<feature type="region of interest" description="Disordered" evidence="26">
    <location>
        <begin position="1"/>
        <end position="35"/>
    </location>
</feature>
<evidence type="ECO:0000256" key="5">
    <source>
        <dbReference type="ARBA" id="ARBA00022448"/>
    </source>
</evidence>
<dbReference type="KEGG" id="pmrn:116941708"/>
<sequence>MSQNEVSDGEEEAEDATEETARSSRSDTQPLLPRSNVSAPGAPMCCSARYNLAVLSFLGFFMVYALRVNLSVALVAMVNHTTDGNVTAASPWHAGDVDCPGHVVDNGTDAGPGRGPKYNWDVKTQGWILSAFFYGYIITQVPGGYLAGRYGGKMLFGIGVACTTLLTLATPPAASFGVPWVIVVRVIEGFGEGATFPTMHAMWAHWAPPLERSRLVTICYAGAQFGTVVSLPLSGLLIDTLGWPSVFYIFGGLGVAWCVLWFLLAWDTPDSHPHISEQEKRYIKDSLRHMEHGEGHRRVPWGSMALSPRLWAIIVAHFCYNWAFYTLLTCLPMYMNDVLHFNIKKNGLLSALPYLGCWMAMMLGGQVADRIRMRHLLSVTATRKVFTTLGLLGPAVFLVATGFVGCNYTLAVAFLTLSSSMGGLSMSGFNINHLDIAPQYAGILLGITNTFATIPGFLGPLVVGYLTPEHSLPEWQTVFNIAASVDAFGALVYLVLGSGELQDWAKDLPIHTRAQ</sequence>
<evidence type="ECO:0000256" key="21">
    <source>
        <dbReference type="ARBA" id="ARBA00056891"/>
    </source>
</evidence>
<proteinExistence type="predicted"/>
<dbReference type="PROSITE" id="PS50850">
    <property type="entry name" value="MFS"/>
    <property type="match status" value="1"/>
</dbReference>
<comment type="catalytic activity">
    <reaction evidence="17">
        <text>N-acetylneuraminate(in) + H(+)(in) = N-acetylneuraminate(out) + H(+)(out)</text>
        <dbReference type="Rhea" id="RHEA:28987"/>
        <dbReference type="ChEBI" id="CHEBI:15378"/>
        <dbReference type="ChEBI" id="CHEBI:35418"/>
    </reaction>
    <physiologicalReaction direction="right-to-left" evidence="17">
        <dbReference type="Rhea" id="RHEA:28989"/>
    </physiologicalReaction>
</comment>
<keyword evidence="11 27" id="KW-0472">Membrane</keyword>
<keyword evidence="10" id="KW-0770">Synapse</keyword>
<feature type="domain" description="Major facilitator superfamily (MFS) profile" evidence="28">
    <location>
        <begin position="52"/>
        <end position="501"/>
    </location>
</feature>
<comment type="catalytic activity">
    <reaction evidence="18">
        <text>N-acetyl-L-aspartyl-L-glutamate(out) = N-acetyl-L-aspartyl-L-glutamate(in)</text>
        <dbReference type="Rhea" id="RHEA:72599"/>
        <dbReference type="ChEBI" id="CHEBI:76931"/>
    </reaction>
    <physiologicalReaction direction="left-to-right" evidence="18">
        <dbReference type="Rhea" id="RHEA:72600"/>
    </physiologicalReaction>
</comment>
<evidence type="ECO:0000256" key="14">
    <source>
        <dbReference type="ARBA" id="ARBA00023329"/>
    </source>
</evidence>
<comment type="catalytic activity">
    <reaction evidence="16">
        <text>L-aspartate(out) = L-aspartate(in)</text>
        <dbReference type="Rhea" id="RHEA:66332"/>
        <dbReference type="ChEBI" id="CHEBI:29991"/>
    </reaction>
    <physiologicalReaction direction="left-to-right" evidence="16">
        <dbReference type="Rhea" id="RHEA:66333"/>
    </physiologicalReaction>
</comment>
<evidence type="ECO:0000256" key="24">
    <source>
        <dbReference type="ARBA" id="ARBA00081195"/>
    </source>
</evidence>
<reference evidence="30" key="1">
    <citation type="submission" date="2025-08" db="UniProtKB">
        <authorList>
            <consortium name="RefSeq"/>
        </authorList>
    </citation>
    <scope>IDENTIFICATION</scope>
    <source>
        <tissue evidence="30">Sperm</tissue>
    </source>
</reference>